<keyword evidence="3" id="KW-1185">Reference proteome</keyword>
<name>A0A3N4HSQ4_ASCIM</name>
<sequence length="202" mass="21528">MKLTSIASVFALPLLAFAATNDTETSAKASNATSNENNSKSISTLTDFDSLITNWDACWQPCFREFLLGSFGSKELYPKCPFTGQKGEKVDWRCLCFDGADTDVKGSPANTTGEAILKKLETCLVDAIQKPICKGTSLENPGSPLEDFEGYCVQRFGANGTLQDREELERLAKANGASPNGGNLGLVGLSVIGIIGFLSVLA</sequence>
<dbReference type="EMBL" id="ML119735">
    <property type="protein sequence ID" value="RPA76883.1"/>
    <property type="molecule type" value="Genomic_DNA"/>
</dbReference>
<protein>
    <recommendedName>
        <fullName evidence="4">Extracellular membrane protein CFEM domain-containing protein</fullName>
    </recommendedName>
</protein>
<proteinExistence type="predicted"/>
<accession>A0A3N4HSQ4</accession>
<dbReference type="Proteomes" id="UP000275078">
    <property type="component" value="Unassembled WGS sequence"/>
</dbReference>
<reference evidence="2 3" key="1">
    <citation type="journal article" date="2018" name="Nat. Ecol. Evol.">
        <title>Pezizomycetes genomes reveal the molecular basis of ectomycorrhizal truffle lifestyle.</title>
        <authorList>
            <person name="Murat C."/>
            <person name="Payen T."/>
            <person name="Noel B."/>
            <person name="Kuo A."/>
            <person name="Morin E."/>
            <person name="Chen J."/>
            <person name="Kohler A."/>
            <person name="Krizsan K."/>
            <person name="Balestrini R."/>
            <person name="Da Silva C."/>
            <person name="Montanini B."/>
            <person name="Hainaut M."/>
            <person name="Levati E."/>
            <person name="Barry K.W."/>
            <person name="Belfiori B."/>
            <person name="Cichocki N."/>
            <person name="Clum A."/>
            <person name="Dockter R.B."/>
            <person name="Fauchery L."/>
            <person name="Guy J."/>
            <person name="Iotti M."/>
            <person name="Le Tacon F."/>
            <person name="Lindquist E.A."/>
            <person name="Lipzen A."/>
            <person name="Malagnac F."/>
            <person name="Mello A."/>
            <person name="Molinier V."/>
            <person name="Miyauchi S."/>
            <person name="Poulain J."/>
            <person name="Riccioni C."/>
            <person name="Rubini A."/>
            <person name="Sitrit Y."/>
            <person name="Splivallo R."/>
            <person name="Traeger S."/>
            <person name="Wang M."/>
            <person name="Zifcakova L."/>
            <person name="Wipf D."/>
            <person name="Zambonelli A."/>
            <person name="Paolocci F."/>
            <person name="Nowrousian M."/>
            <person name="Ottonello S."/>
            <person name="Baldrian P."/>
            <person name="Spatafora J.W."/>
            <person name="Henrissat B."/>
            <person name="Nagy L.G."/>
            <person name="Aury J.M."/>
            <person name="Wincker P."/>
            <person name="Grigoriev I.V."/>
            <person name="Bonfante P."/>
            <person name="Martin F.M."/>
        </authorList>
    </citation>
    <scope>NUCLEOTIDE SEQUENCE [LARGE SCALE GENOMIC DNA]</scope>
    <source>
        <strain evidence="2 3">RN42</strain>
    </source>
</reference>
<dbReference type="AlphaFoldDB" id="A0A3N4HSQ4"/>
<feature type="chain" id="PRO_5018084613" description="Extracellular membrane protein CFEM domain-containing protein" evidence="1">
    <location>
        <begin position="19"/>
        <end position="202"/>
    </location>
</feature>
<keyword evidence="1" id="KW-0732">Signal</keyword>
<evidence type="ECO:0000256" key="1">
    <source>
        <dbReference type="SAM" id="SignalP"/>
    </source>
</evidence>
<organism evidence="2 3">
    <name type="scientific">Ascobolus immersus RN42</name>
    <dbReference type="NCBI Taxonomy" id="1160509"/>
    <lineage>
        <taxon>Eukaryota</taxon>
        <taxon>Fungi</taxon>
        <taxon>Dikarya</taxon>
        <taxon>Ascomycota</taxon>
        <taxon>Pezizomycotina</taxon>
        <taxon>Pezizomycetes</taxon>
        <taxon>Pezizales</taxon>
        <taxon>Ascobolaceae</taxon>
        <taxon>Ascobolus</taxon>
    </lineage>
</organism>
<evidence type="ECO:0000313" key="3">
    <source>
        <dbReference type="Proteomes" id="UP000275078"/>
    </source>
</evidence>
<evidence type="ECO:0008006" key="4">
    <source>
        <dbReference type="Google" id="ProtNLM"/>
    </source>
</evidence>
<gene>
    <name evidence="2" type="ORF">BJ508DRAFT_364780</name>
</gene>
<feature type="signal peptide" evidence="1">
    <location>
        <begin position="1"/>
        <end position="18"/>
    </location>
</feature>
<evidence type="ECO:0000313" key="2">
    <source>
        <dbReference type="EMBL" id="RPA76883.1"/>
    </source>
</evidence>